<dbReference type="CDD" id="cd11614">
    <property type="entry name" value="SAF_CpaB_FlgA_like"/>
    <property type="match status" value="1"/>
</dbReference>
<proteinExistence type="predicted"/>
<protein>
    <submittedName>
        <fullName evidence="2">SAF domain-containing protein</fullName>
    </submittedName>
</protein>
<sequence length="222" mass="22776">MTRTFADLGRGTSLRFSAWNRPAWADNLLARRVLAGALVAVAAVLTLRGDPDAAQTPVLVAAHDLAPGHPLTAEDVRSTPHGSTTLPANVFTDATTLVGATAAGAMRAGEVFTDLRVVGPRLAAAAAGTEDARIVPIRLADNAVADILRQGDRVDVIGAEEQQGLQSRPGRTLATDAAVILVSGAETGGRAQERVVLVAMDAGHAASVAAASLRTALTVVFH</sequence>
<evidence type="ECO:0000313" key="2">
    <source>
        <dbReference type="EMBL" id="GAA5043444.1"/>
    </source>
</evidence>
<dbReference type="Gene3D" id="3.90.1210.10">
    <property type="entry name" value="Antifreeze-like/N-acetylneuraminic acid synthase C-terminal domain"/>
    <property type="match status" value="1"/>
</dbReference>
<evidence type="ECO:0000313" key="3">
    <source>
        <dbReference type="Proteomes" id="UP001500603"/>
    </source>
</evidence>
<feature type="domain" description="SAF" evidence="1">
    <location>
        <begin position="56"/>
        <end position="118"/>
    </location>
</feature>
<comment type="caution">
    <text evidence="2">The sequence shown here is derived from an EMBL/GenBank/DDBJ whole genome shotgun (WGS) entry which is preliminary data.</text>
</comment>
<dbReference type="EMBL" id="BAABJM010000001">
    <property type="protein sequence ID" value="GAA5043444.1"/>
    <property type="molecule type" value="Genomic_DNA"/>
</dbReference>
<evidence type="ECO:0000259" key="1">
    <source>
        <dbReference type="SMART" id="SM00858"/>
    </source>
</evidence>
<accession>A0ABP9JVA7</accession>
<keyword evidence="3" id="KW-1185">Reference proteome</keyword>
<gene>
    <name evidence="2" type="ORF">GCM10023318_05060</name>
</gene>
<name>A0ABP9JVA7_9NOCA</name>
<dbReference type="SMART" id="SM00858">
    <property type="entry name" value="SAF"/>
    <property type="match status" value="1"/>
</dbReference>
<dbReference type="InterPro" id="IPR013974">
    <property type="entry name" value="SAF"/>
</dbReference>
<organism evidence="2 3">
    <name type="scientific">Nocardia callitridis</name>
    <dbReference type="NCBI Taxonomy" id="648753"/>
    <lineage>
        <taxon>Bacteria</taxon>
        <taxon>Bacillati</taxon>
        <taxon>Actinomycetota</taxon>
        <taxon>Actinomycetes</taxon>
        <taxon>Mycobacteriales</taxon>
        <taxon>Nocardiaceae</taxon>
        <taxon>Nocardia</taxon>
    </lineage>
</organism>
<dbReference type="RefSeq" id="WP_345493349.1">
    <property type="nucleotide sequence ID" value="NZ_BAABJM010000001.1"/>
</dbReference>
<dbReference type="Proteomes" id="UP001500603">
    <property type="component" value="Unassembled WGS sequence"/>
</dbReference>
<dbReference type="Pfam" id="PF08666">
    <property type="entry name" value="SAF"/>
    <property type="match status" value="1"/>
</dbReference>
<reference evidence="3" key="1">
    <citation type="journal article" date="2019" name="Int. J. Syst. Evol. Microbiol.">
        <title>The Global Catalogue of Microorganisms (GCM) 10K type strain sequencing project: providing services to taxonomists for standard genome sequencing and annotation.</title>
        <authorList>
            <consortium name="The Broad Institute Genomics Platform"/>
            <consortium name="The Broad Institute Genome Sequencing Center for Infectious Disease"/>
            <person name="Wu L."/>
            <person name="Ma J."/>
        </authorList>
    </citation>
    <scope>NUCLEOTIDE SEQUENCE [LARGE SCALE GENOMIC DNA]</scope>
    <source>
        <strain evidence="3">JCM 18298</strain>
    </source>
</reference>